<accession>A0A166SQQ7</accession>
<dbReference type="STRING" id="436010.A0A166SQQ7"/>
<evidence type="ECO:0008006" key="4">
    <source>
        <dbReference type="Google" id="ProtNLM"/>
    </source>
</evidence>
<protein>
    <recommendedName>
        <fullName evidence="4">Transposase domain-containing protein</fullName>
    </recommendedName>
</protein>
<reference evidence="2 3" key="1">
    <citation type="journal article" date="2016" name="Mol. Biol. Evol.">
        <title>Comparative Genomics of Early-Diverging Mushroom-Forming Fungi Provides Insights into the Origins of Lignocellulose Decay Capabilities.</title>
        <authorList>
            <person name="Nagy L.G."/>
            <person name="Riley R."/>
            <person name="Tritt A."/>
            <person name="Adam C."/>
            <person name="Daum C."/>
            <person name="Floudas D."/>
            <person name="Sun H."/>
            <person name="Yadav J.S."/>
            <person name="Pangilinan J."/>
            <person name="Larsson K.H."/>
            <person name="Matsuura K."/>
            <person name="Barry K."/>
            <person name="Labutti K."/>
            <person name="Kuo R."/>
            <person name="Ohm R.A."/>
            <person name="Bhattacharya S.S."/>
            <person name="Shirouzu T."/>
            <person name="Yoshinaga Y."/>
            <person name="Martin F.M."/>
            <person name="Grigoriev I.V."/>
            <person name="Hibbett D.S."/>
        </authorList>
    </citation>
    <scope>NUCLEOTIDE SEQUENCE [LARGE SCALE GENOMIC DNA]</scope>
    <source>
        <strain evidence="2 3">CBS 109695</strain>
    </source>
</reference>
<evidence type="ECO:0000256" key="1">
    <source>
        <dbReference type="SAM" id="MobiDB-lite"/>
    </source>
</evidence>
<evidence type="ECO:0000313" key="2">
    <source>
        <dbReference type="EMBL" id="KZP29720.1"/>
    </source>
</evidence>
<dbReference type="PANTHER" id="PTHR46579:SF1">
    <property type="entry name" value="F5_8 TYPE C DOMAIN-CONTAINING PROTEIN"/>
    <property type="match status" value="1"/>
</dbReference>
<dbReference type="Proteomes" id="UP000076532">
    <property type="component" value="Unassembled WGS sequence"/>
</dbReference>
<feature type="region of interest" description="Disordered" evidence="1">
    <location>
        <begin position="1"/>
        <end position="41"/>
    </location>
</feature>
<organism evidence="2 3">
    <name type="scientific">Athelia psychrophila</name>
    <dbReference type="NCBI Taxonomy" id="1759441"/>
    <lineage>
        <taxon>Eukaryota</taxon>
        <taxon>Fungi</taxon>
        <taxon>Dikarya</taxon>
        <taxon>Basidiomycota</taxon>
        <taxon>Agaricomycotina</taxon>
        <taxon>Agaricomycetes</taxon>
        <taxon>Agaricomycetidae</taxon>
        <taxon>Atheliales</taxon>
        <taxon>Atheliaceae</taxon>
        <taxon>Athelia</taxon>
    </lineage>
</organism>
<dbReference type="AlphaFoldDB" id="A0A166SQQ7"/>
<dbReference type="PANTHER" id="PTHR46579">
    <property type="entry name" value="F5/8 TYPE C DOMAIN-CONTAINING PROTEIN-RELATED"/>
    <property type="match status" value="1"/>
</dbReference>
<evidence type="ECO:0000313" key="3">
    <source>
        <dbReference type="Proteomes" id="UP000076532"/>
    </source>
</evidence>
<feature type="compositionally biased region" description="Basic and acidic residues" evidence="1">
    <location>
        <begin position="1"/>
        <end position="10"/>
    </location>
</feature>
<keyword evidence="3" id="KW-1185">Reference proteome</keyword>
<proteinExistence type="predicted"/>
<sequence>MDDVPTHSHNVDSSLPNRESIRQHGVQSNDNERPDTDPPNFVPVIDDIITARQFIEALANASLDGGIEDADLLNRIRNPPEYQLTVDDPDLRLSLDIFLAIGNASEETYTSVCRALQRRYPESELLSYYKVKQYVAELSGVTAIEHDMCTNSCMAYTGPFSRDEYCKYCGELRYEEGPGRTRVPRKRFSTLPLAPQLQALWRTPAGADSMGYRERCTQENLAEIARTNGVRESPYRDFFDGRDYLDAVMEDRIVSGDMCLVLSIDGAQLYRNKVSECWIYIWVVLDHAPGVRYKKRHILPGGFIPGPNKPKNVDSFLFPGLYHLAAIQLEGLKIWNARLDCVFTSHPFLALVTADGPGMACISGFVGHQGKCHCRLHCPIIGRHKPGGAQYYPVRLKPDNYTVHGCEHADVDLGALLQNFTTAESEEQRYRQNLAHVESSPNPTEYKRRRLETGICKPTIFSGLPSKHILGIPGCFALDIMHLPALNIPDLMIPLWRGTFDCDKSDNRANWPWVVLIGQTWKDHGKTVSDATPYIPGSFDRPPRNPAEKINSGYKAWEFLLYFFGLGPCLFFGVLPEVYWKHYCLLVRGFQILMQEEISPAELIEAHTKITEFSDGFEELYCERRADRIHFVRPSIHTPSHIAPETERVGPGIIYGQWGMERTIGNLGEEIKQHSNAFANLAQRGLRRCQVNAIKAMIPDIEPIPPALPRGARDLGDGYALLRAVDTIQRAVRPCESTAIRQYYLETEGSAVEGDVFVTRWSRLKLPNGQVARSRWKESQKPLSKLRSARNIKFTINGNTQFAEVLFYMLLSMQGGELRPMAMVSLYGPHHKGLWEASSKTYWTAQHLGDGGVRLIDAKSIDAVVMLAPDPRYGTRYHDGSEVNRYYRMEKPGLKLSQQIGLGETILEED</sequence>
<gene>
    <name evidence="2" type="ORF">FIBSPDRAFT_815810</name>
</gene>
<name>A0A166SQQ7_9AGAM</name>
<dbReference type="EMBL" id="KV417497">
    <property type="protein sequence ID" value="KZP29720.1"/>
    <property type="molecule type" value="Genomic_DNA"/>
</dbReference>
<dbReference type="OrthoDB" id="2669721at2759"/>